<dbReference type="PANTHER" id="PTHR43196:SF2">
    <property type="entry name" value="PHOSPHOADENOSINE PHOSPHOSULFATE REDUCTASE"/>
    <property type="match status" value="1"/>
</dbReference>
<dbReference type="GO" id="GO:0003824">
    <property type="term" value="F:catalytic activity"/>
    <property type="evidence" value="ECO:0007669"/>
    <property type="project" value="InterPro"/>
</dbReference>
<organism evidence="5 6">
    <name type="scientific">Segatella copri</name>
    <dbReference type="NCBI Taxonomy" id="165179"/>
    <lineage>
        <taxon>Bacteria</taxon>
        <taxon>Pseudomonadati</taxon>
        <taxon>Bacteroidota</taxon>
        <taxon>Bacteroidia</taxon>
        <taxon>Bacteroidales</taxon>
        <taxon>Prevotellaceae</taxon>
        <taxon>Segatella</taxon>
    </lineage>
</organism>
<dbReference type="RefSeq" id="WP_154480800.1">
    <property type="nucleotide sequence ID" value="NZ_VUNF01000009.1"/>
</dbReference>
<accession>A0A6I2TU96</accession>
<dbReference type="Gene3D" id="3.40.50.620">
    <property type="entry name" value="HUPs"/>
    <property type="match status" value="1"/>
</dbReference>
<protein>
    <submittedName>
        <fullName evidence="5">Phosphoadenosine phosphosulfate reductase family protein</fullName>
    </submittedName>
</protein>
<dbReference type="Pfam" id="PF01507">
    <property type="entry name" value="PAPS_reduct"/>
    <property type="match status" value="1"/>
</dbReference>
<dbReference type="SUPFAM" id="SSF54862">
    <property type="entry name" value="4Fe-4S ferredoxins"/>
    <property type="match status" value="1"/>
</dbReference>
<dbReference type="PROSITE" id="PS51379">
    <property type="entry name" value="4FE4S_FER_2"/>
    <property type="match status" value="1"/>
</dbReference>
<dbReference type="Proteomes" id="UP000450161">
    <property type="component" value="Unassembled WGS sequence"/>
</dbReference>
<keyword evidence="1" id="KW-0479">Metal-binding</keyword>
<keyword evidence="3" id="KW-0411">Iron-sulfur</keyword>
<dbReference type="SUPFAM" id="SSF52402">
    <property type="entry name" value="Adenine nucleotide alpha hydrolases-like"/>
    <property type="match status" value="1"/>
</dbReference>
<evidence type="ECO:0000256" key="2">
    <source>
        <dbReference type="ARBA" id="ARBA00023004"/>
    </source>
</evidence>
<dbReference type="GO" id="GO:0051536">
    <property type="term" value="F:iron-sulfur cluster binding"/>
    <property type="evidence" value="ECO:0007669"/>
    <property type="project" value="UniProtKB-KW"/>
</dbReference>
<comment type="caution">
    <text evidence="5">The sequence shown here is derived from an EMBL/GenBank/DDBJ whole genome shotgun (WGS) entry which is preliminary data.</text>
</comment>
<reference evidence="5 6" key="1">
    <citation type="submission" date="2019-08" db="EMBL/GenBank/DDBJ databases">
        <title>In-depth cultivation of the pig gut microbiome towards novel bacterial diversity and tailored functional studies.</title>
        <authorList>
            <person name="Wylensek D."/>
            <person name="Hitch T.C.A."/>
            <person name="Clavel T."/>
        </authorList>
    </citation>
    <scope>NUCLEOTIDE SEQUENCE [LARGE SCALE GENOMIC DNA]</scope>
    <source>
        <strain evidence="5 6">LKV-178-WT-2C</strain>
    </source>
</reference>
<evidence type="ECO:0000259" key="4">
    <source>
        <dbReference type="PROSITE" id="PS51379"/>
    </source>
</evidence>
<dbReference type="InterPro" id="IPR017900">
    <property type="entry name" value="4Fe4S_Fe_S_CS"/>
</dbReference>
<keyword evidence="2" id="KW-0408">Iron</keyword>
<evidence type="ECO:0000256" key="1">
    <source>
        <dbReference type="ARBA" id="ARBA00022723"/>
    </source>
</evidence>
<evidence type="ECO:0000313" key="5">
    <source>
        <dbReference type="EMBL" id="MST77316.1"/>
    </source>
</evidence>
<dbReference type="InterPro" id="IPR014729">
    <property type="entry name" value="Rossmann-like_a/b/a_fold"/>
</dbReference>
<dbReference type="GO" id="GO:0046872">
    <property type="term" value="F:metal ion binding"/>
    <property type="evidence" value="ECO:0007669"/>
    <property type="project" value="UniProtKB-KW"/>
</dbReference>
<name>A0A6I2TU96_9BACT</name>
<sequence>MFKVVWDTKYNGVRLTMSAAGEALNVSPRPVFWEELDLLGLNKMGWIYPHVDEPLLWACDRRYFFKGQFVLEVKGGNIFDAPTVIPQGGFESLTLSPVNMEKLRERNEDTMFIIEHEAMDFINQTYRRYKNVRKVAKENPDIDFQSLAAHLEKKTKQEHVVVKEDCDSFDVMPLSKAEELGKAPILKNDIELFVASFSGGKDSQVLLDLVTRVVPSDDLVVVYSDTGYELPSSLLLYEEIKTYYVRKYPDLKFLLAKNHEKVLAYWDKMGSPSNVHRWCCGVMKTAPLYKMLKAYSGLGRQPHVLSFVGTRAEESARRATYQKVAKDAKHTNVINVSPILEWNTTEVWLYLLLNKLHVNTAYRKGLGRVGCIICPFGSDWNDYLCNHIFPETAQPFLCKIREIVGKRGVKDIETYIKSGNWKIRAGGKGFETKSKVGIISSVNSPDFKALLTCPKENFFEWLKVLGNCAWTLHEDVYEGQLRYGKNLYDIKLTIDEVNNTTLVEVFNVIGNPYLVSHLKRVINKVTFCVHCELCEVECPTGALSVVPIVKIDSGKCIKCRRCLDFKEDGCISANSLKQSEGIKMATQKNKKTTINRYNNFGFREKWLSFYMEHVDTFFENDEHGINKENQMNPFLNWMRDSDILASDSKNITEIGKILQSKYMSHPVVVWEIIWVNLTCNSEICNWFAFNIAYGHNYMKSEVEMLMETTLDMYSSSVRKNALGSLQNAFVSSSLGEKLQVGVITKVNNKPVFSRFPHNDISLVAVAYSFYRYAERQKRYMLTVSEFYDENQKEGIYRQFGISRETLEKLLLSLQEESNHVLRAELNMGLDNIILREDLTSKDILKLMLK</sequence>
<dbReference type="InterPro" id="IPR050128">
    <property type="entry name" value="Sulfate_adenylyltrnsfr_sub2"/>
</dbReference>
<dbReference type="Gene3D" id="3.30.70.20">
    <property type="match status" value="1"/>
</dbReference>
<dbReference type="InterPro" id="IPR002500">
    <property type="entry name" value="PAPS_reduct_dom"/>
</dbReference>
<proteinExistence type="predicted"/>
<dbReference type="AlphaFoldDB" id="A0A6I2TU96"/>
<dbReference type="PROSITE" id="PS00198">
    <property type="entry name" value="4FE4S_FER_1"/>
    <property type="match status" value="1"/>
</dbReference>
<dbReference type="PANTHER" id="PTHR43196">
    <property type="entry name" value="SULFATE ADENYLYLTRANSFERASE SUBUNIT 2"/>
    <property type="match status" value="1"/>
</dbReference>
<gene>
    <name evidence="5" type="ORF">FYJ72_06405</name>
</gene>
<dbReference type="InterPro" id="IPR017896">
    <property type="entry name" value="4Fe4S_Fe-S-bd"/>
</dbReference>
<feature type="domain" description="4Fe-4S ferredoxin-type" evidence="4">
    <location>
        <begin position="518"/>
        <end position="548"/>
    </location>
</feature>
<evidence type="ECO:0000256" key="3">
    <source>
        <dbReference type="ARBA" id="ARBA00023014"/>
    </source>
</evidence>
<evidence type="ECO:0000313" key="6">
    <source>
        <dbReference type="Proteomes" id="UP000450161"/>
    </source>
</evidence>
<dbReference type="EMBL" id="VUNF01000009">
    <property type="protein sequence ID" value="MST77316.1"/>
    <property type="molecule type" value="Genomic_DNA"/>
</dbReference>